<proteinExistence type="predicted"/>
<accession>A0AAV7IEV4</accession>
<dbReference type="AlphaFoldDB" id="A0AAV7IEV4"/>
<dbReference type="EMBL" id="JAHXZJ010001864">
    <property type="protein sequence ID" value="KAH0549726.1"/>
    <property type="molecule type" value="Genomic_DNA"/>
</dbReference>
<keyword evidence="2" id="KW-1185">Reference proteome</keyword>
<sequence>MFLVQSDNDNRAYIVDYENIENGGKHEHEILKNDIVKFTINKKQHDGQVLEFSNNSQYLTNQRSKFNKMIDEKKKSSQLRSQLNESLSLKGVGLQMIHLHQKNQKNPSKDDLKKQIELLKAQKRESLSAENRNICTLTPHNQNNKLLNKKMTSEKNVNQVVSTEKKTDEVEVKDKNDSGKLNESQNVKQLFSPNYDDGKMKHLGNDVYCREVIYSSALGASHKATHLARRLLEGVFKHEALMGCTLTGQAPRGTSKKLIVKPLDQRAKDAIVDFSMRIATEKNWPSQNRGTIFKEMSQKLTEYKRDHNKKNPTQQ</sequence>
<comment type="caution">
    <text evidence="1">The sequence shown here is derived from an EMBL/GenBank/DDBJ whole genome shotgun (WGS) entry which is preliminary data.</text>
</comment>
<organism evidence="1 2">
    <name type="scientific">Cotesia glomerata</name>
    <name type="common">Lepidopteran parasitic wasp</name>
    <name type="synonym">Apanteles glomeratus</name>
    <dbReference type="NCBI Taxonomy" id="32391"/>
    <lineage>
        <taxon>Eukaryota</taxon>
        <taxon>Metazoa</taxon>
        <taxon>Ecdysozoa</taxon>
        <taxon>Arthropoda</taxon>
        <taxon>Hexapoda</taxon>
        <taxon>Insecta</taxon>
        <taxon>Pterygota</taxon>
        <taxon>Neoptera</taxon>
        <taxon>Endopterygota</taxon>
        <taxon>Hymenoptera</taxon>
        <taxon>Apocrita</taxon>
        <taxon>Ichneumonoidea</taxon>
        <taxon>Braconidae</taxon>
        <taxon>Microgastrinae</taxon>
        <taxon>Cotesia</taxon>
    </lineage>
</organism>
<protein>
    <recommendedName>
        <fullName evidence="3">BEN domain-containing protein</fullName>
    </recommendedName>
</protein>
<evidence type="ECO:0000313" key="2">
    <source>
        <dbReference type="Proteomes" id="UP000826195"/>
    </source>
</evidence>
<reference evidence="1 2" key="1">
    <citation type="journal article" date="2021" name="J. Hered.">
        <title>A chromosome-level genome assembly of the parasitoid wasp, Cotesia glomerata (Hymenoptera: Braconidae).</title>
        <authorList>
            <person name="Pinto B.J."/>
            <person name="Weis J.J."/>
            <person name="Gamble T."/>
            <person name="Ode P.J."/>
            <person name="Paul R."/>
            <person name="Zaspel J.M."/>
        </authorList>
    </citation>
    <scope>NUCLEOTIDE SEQUENCE [LARGE SCALE GENOMIC DNA]</scope>
    <source>
        <strain evidence="1">CgM1</strain>
    </source>
</reference>
<gene>
    <name evidence="1" type="ORF">KQX54_013136</name>
</gene>
<evidence type="ECO:0008006" key="3">
    <source>
        <dbReference type="Google" id="ProtNLM"/>
    </source>
</evidence>
<evidence type="ECO:0000313" key="1">
    <source>
        <dbReference type="EMBL" id="KAH0549726.1"/>
    </source>
</evidence>
<name>A0AAV7IEV4_COTGL</name>
<dbReference type="Proteomes" id="UP000826195">
    <property type="component" value="Unassembled WGS sequence"/>
</dbReference>
<dbReference type="Gene3D" id="1.10.10.2590">
    <property type="entry name" value="BEN domain"/>
    <property type="match status" value="1"/>
</dbReference>